<dbReference type="GO" id="GO:0006508">
    <property type="term" value="P:proteolysis"/>
    <property type="evidence" value="ECO:0007669"/>
    <property type="project" value="InterPro"/>
</dbReference>
<organism evidence="2">
    <name type="scientific">Chloropicon primus</name>
    <dbReference type="NCBI Taxonomy" id="1764295"/>
    <lineage>
        <taxon>Eukaryota</taxon>
        <taxon>Viridiplantae</taxon>
        <taxon>Chlorophyta</taxon>
        <taxon>Chloropicophyceae</taxon>
        <taxon>Chloropicales</taxon>
        <taxon>Chloropicaceae</taxon>
        <taxon>Chloropicon</taxon>
    </lineage>
</organism>
<dbReference type="PRINTS" id="PR00998">
    <property type="entry name" value="CRBOXYPTASET"/>
</dbReference>
<dbReference type="AlphaFoldDB" id="A0A7S2T4T5"/>
<dbReference type="PANTHER" id="PTHR34217">
    <property type="entry name" value="METAL-DEPENDENT CARBOXYPEPTIDASE"/>
    <property type="match status" value="1"/>
</dbReference>
<proteinExistence type="predicted"/>
<name>A0A7S2T4T5_9CHLO</name>
<evidence type="ECO:0000256" key="1">
    <source>
        <dbReference type="PIRSR" id="PIRSR006615-2"/>
    </source>
</evidence>
<evidence type="ECO:0008006" key="3">
    <source>
        <dbReference type="Google" id="ProtNLM"/>
    </source>
</evidence>
<dbReference type="PROSITE" id="PS52034">
    <property type="entry name" value="PEPTIDASE_M32"/>
    <property type="match status" value="1"/>
</dbReference>
<dbReference type="Gene3D" id="1.10.1370.30">
    <property type="match status" value="1"/>
</dbReference>
<dbReference type="EMBL" id="HBHL01009827">
    <property type="protein sequence ID" value="CAD9717714.1"/>
    <property type="molecule type" value="Transcribed_RNA"/>
</dbReference>
<feature type="active site" description="Proton donor/acceptor" evidence="1">
    <location>
        <position position="305"/>
    </location>
</feature>
<protein>
    <recommendedName>
        <fullName evidence="3">Carboxypeptidase</fullName>
    </recommendedName>
</protein>
<dbReference type="GO" id="GO:0004181">
    <property type="term" value="F:metallocarboxypeptidase activity"/>
    <property type="evidence" value="ECO:0007669"/>
    <property type="project" value="InterPro"/>
</dbReference>
<dbReference type="InterPro" id="IPR001333">
    <property type="entry name" value="Peptidase_M32_Taq"/>
</dbReference>
<dbReference type="PIRSF" id="PIRSF006615">
    <property type="entry name" value="Zn_crbxpep_Taq"/>
    <property type="match status" value="1"/>
</dbReference>
<dbReference type="CDD" id="cd06460">
    <property type="entry name" value="M32_Taq"/>
    <property type="match status" value="1"/>
</dbReference>
<sequence length="542" mass="60529">MHQVVSSRTAAGGRSVLRSAKARLTSCRGPRRGGGVRGVMTSVEAYTALAEELKEIDALSGIDAILGWDELVVMKEKSAESRAAQKAALASVIHQRQTSERLGELISSAEREGGLDPMQEASVRDARLKFDRKTRMPKELAKQEAILGSEGYQAWAKARENDDYDSFKPVLSKIVQLRIDEAKAVAPEKLPYDYQIDKFERGMKASRLAEIFETVKAGLVPLIEEITSAPQLSVDARLAGGDAAPIFEVDKQEALCAQVMERLGFEGILNRSLHPFTGGTASDVRITTRYDDKDFISGVAGLVHETGHALYEQNRPAGENLGMPVSEALSMGIHESMSLLFERMVGQSMEFWTFLRPMVAESFEFTENLEAEDFYKAINKVQKSLIRVDADELTYPLHIIIRFELEQGLFDGSVTVDNLPDKWRELYKQYLGIDVPSDKEGVLQDVHWSSLAFGYFPSYTLGAMYACQFFQHAEKSIPNLGAEIAEGNFESLRAWLRENIHSKGSLYPSADELCEHVTGKPLDPTIYLDFLRAKYRKLYKMS</sequence>
<dbReference type="SUPFAM" id="SSF55486">
    <property type="entry name" value="Metalloproteases ('zincins'), catalytic domain"/>
    <property type="match status" value="1"/>
</dbReference>
<evidence type="ECO:0000313" key="2">
    <source>
        <dbReference type="EMBL" id="CAD9717714.1"/>
    </source>
</evidence>
<dbReference type="PANTHER" id="PTHR34217:SF1">
    <property type="entry name" value="CARBOXYPEPTIDASE 1"/>
    <property type="match status" value="1"/>
</dbReference>
<dbReference type="Pfam" id="PF02074">
    <property type="entry name" value="Peptidase_M32"/>
    <property type="match status" value="1"/>
</dbReference>
<gene>
    <name evidence="2" type="ORF">CPRI1469_LOCUS6576</name>
</gene>
<accession>A0A7S2T4T5</accession>
<reference evidence="2" key="1">
    <citation type="submission" date="2021-01" db="EMBL/GenBank/DDBJ databases">
        <authorList>
            <person name="Corre E."/>
            <person name="Pelletier E."/>
            <person name="Niang G."/>
            <person name="Scheremetjew M."/>
            <person name="Finn R."/>
            <person name="Kale V."/>
            <person name="Holt S."/>
            <person name="Cochrane G."/>
            <person name="Meng A."/>
            <person name="Brown T."/>
            <person name="Cohen L."/>
        </authorList>
    </citation>
    <scope>NUCLEOTIDE SEQUENCE</scope>
    <source>
        <strain evidence="2">CCMP1205</strain>
    </source>
</reference>